<dbReference type="PANTHER" id="PTHR17223:SF0">
    <property type="entry name" value="PARATHYROID HORMONE-RELATED PROTEIN"/>
    <property type="match status" value="1"/>
</dbReference>
<name>A0AAE0UPB8_9TELE</name>
<dbReference type="InterPro" id="IPR003626">
    <property type="entry name" value="PTH-rel"/>
</dbReference>
<dbReference type="GO" id="GO:0005179">
    <property type="term" value="F:hormone activity"/>
    <property type="evidence" value="ECO:0007669"/>
    <property type="project" value="UniProtKB-KW"/>
</dbReference>
<feature type="region of interest" description="Disordered" evidence="6">
    <location>
        <begin position="76"/>
        <end position="101"/>
    </location>
</feature>
<accession>A0AAE0UPB8</accession>
<keyword evidence="9" id="KW-1185">Reference proteome</keyword>
<evidence type="ECO:0000256" key="4">
    <source>
        <dbReference type="ARBA" id="ARBA00022685"/>
    </source>
</evidence>
<dbReference type="GO" id="GO:0005576">
    <property type="term" value="C:extracellular region"/>
    <property type="evidence" value="ECO:0007669"/>
    <property type="project" value="UniProtKB-SubCell"/>
</dbReference>
<comment type="caution">
    <text evidence="8">The sequence shown here is derived from an EMBL/GenBank/DDBJ whole genome shotgun (WGS) entry which is preliminary data.</text>
</comment>
<evidence type="ECO:0000256" key="7">
    <source>
        <dbReference type="SAM" id="SignalP"/>
    </source>
</evidence>
<comment type="similarity">
    <text evidence="2">Belongs to the parathyroid hormone family.</text>
</comment>
<dbReference type="AlphaFoldDB" id="A0AAE0UPB8"/>
<sequence>MVQKGQSCRLLISCLLFMVLTVAHSQENQRRVSALIKRAVTEHQLMHDRGRTIQSLKRLIWLSSAIERLHTAETRSLSSSLSSFSHNDDDANNEDSSKYHT</sequence>
<feature type="non-terminal residue" evidence="8">
    <location>
        <position position="101"/>
    </location>
</feature>
<dbReference type="InterPro" id="IPR001415">
    <property type="entry name" value="PTH/PTH-rel"/>
</dbReference>
<evidence type="ECO:0000313" key="9">
    <source>
        <dbReference type="Proteomes" id="UP001274896"/>
    </source>
</evidence>
<feature type="chain" id="PRO_5042172555" description="Parathyroid hormone 4-like" evidence="7">
    <location>
        <begin position="26"/>
        <end position="101"/>
    </location>
</feature>
<proteinExistence type="inferred from homology"/>
<evidence type="ECO:0000313" key="8">
    <source>
        <dbReference type="EMBL" id="KAK3512956.1"/>
    </source>
</evidence>
<evidence type="ECO:0000256" key="2">
    <source>
        <dbReference type="ARBA" id="ARBA00006307"/>
    </source>
</evidence>
<evidence type="ECO:0008006" key="10">
    <source>
        <dbReference type="Google" id="ProtNLM"/>
    </source>
</evidence>
<gene>
    <name evidence="8" type="ORF">QTP70_033010</name>
</gene>
<keyword evidence="5" id="KW-0372">Hormone</keyword>
<dbReference type="Pfam" id="PF01279">
    <property type="entry name" value="Parathyroid"/>
    <property type="match status" value="1"/>
</dbReference>
<organism evidence="8 9">
    <name type="scientific">Hemibagrus guttatus</name>
    <dbReference type="NCBI Taxonomy" id="175788"/>
    <lineage>
        <taxon>Eukaryota</taxon>
        <taxon>Metazoa</taxon>
        <taxon>Chordata</taxon>
        <taxon>Craniata</taxon>
        <taxon>Vertebrata</taxon>
        <taxon>Euteleostomi</taxon>
        <taxon>Actinopterygii</taxon>
        <taxon>Neopterygii</taxon>
        <taxon>Teleostei</taxon>
        <taxon>Ostariophysi</taxon>
        <taxon>Siluriformes</taxon>
        <taxon>Bagridae</taxon>
        <taxon>Hemibagrus</taxon>
    </lineage>
</organism>
<dbReference type="SMART" id="SM00087">
    <property type="entry name" value="PTH"/>
    <property type="match status" value="1"/>
</dbReference>
<reference evidence="8" key="1">
    <citation type="submission" date="2023-06" db="EMBL/GenBank/DDBJ databases">
        <title>Male Hemibagrus guttatus genome.</title>
        <authorList>
            <person name="Bian C."/>
        </authorList>
    </citation>
    <scope>NUCLEOTIDE SEQUENCE</scope>
    <source>
        <strain evidence="8">Male_cb2023</strain>
        <tissue evidence="8">Muscle</tissue>
    </source>
</reference>
<evidence type="ECO:0000256" key="3">
    <source>
        <dbReference type="ARBA" id="ARBA00022525"/>
    </source>
</evidence>
<evidence type="ECO:0000256" key="1">
    <source>
        <dbReference type="ARBA" id="ARBA00004613"/>
    </source>
</evidence>
<comment type="subcellular location">
    <subcellularLocation>
        <location evidence="1">Secreted</location>
    </subcellularLocation>
</comment>
<protein>
    <recommendedName>
        <fullName evidence="10">Parathyroid hormone 4-like</fullName>
    </recommendedName>
</protein>
<feature type="compositionally biased region" description="Low complexity" evidence="6">
    <location>
        <begin position="76"/>
        <end position="85"/>
    </location>
</feature>
<dbReference type="Proteomes" id="UP001274896">
    <property type="component" value="Unassembled WGS sequence"/>
</dbReference>
<feature type="signal peptide" evidence="7">
    <location>
        <begin position="1"/>
        <end position="25"/>
    </location>
</feature>
<keyword evidence="3" id="KW-0964">Secreted</keyword>
<evidence type="ECO:0000256" key="5">
    <source>
        <dbReference type="ARBA" id="ARBA00022702"/>
    </source>
</evidence>
<keyword evidence="7" id="KW-0732">Signal</keyword>
<dbReference type="GO" id="GO:0030282">
    <property type="term" value="P:bone mineralization"/>
    <property type="evidence" value="ECO:0007669"/>
    <property type="project" value="InterPro"/>
</dbReference>
<keyword evidence="4" id="KW-0165">Cleavage on pair of basic residues</keyword>
<dbReference type="EMBL" id="JAUCMX010000023">
    <property type="protein sequence ID" value="KAK3512956.1"/>
    <property type="molecule type" value="Genomic_DNA"/>
</dbReference>
<evidence type="ECO:0000256" key="6">
    <source>
        <dbReference type="SAM" id="MobiDB-lite"/>
    </source>
</evidence>
<dbReference type="PANTHER" id="PTHR17223">
    <property type="entry name" value="PARATHYROID HORMONE-RELATED"/>
    <property type="match status" value="1"/>
</dbReference>